<comment type="caution">
    <text evidence="1">The sequence shown here is derived from an EMBL/GenBank/DDBJ whole genome shotgun (WGS) entry which is preliminary data.</text>
</comment>
<evidence type="ECO:0000313" key="1">
    <source>
        <dbReference type="EMBL" id="KKN03896.1"/>
    </source>
</evidence>
<feature type="non-terminal residue" evidence="1">
    <location>
        <position position="32"/>
    </location>
</feature>
<gene>
    <name evidence="1" type="ORF">LCGC14_1103010</name>
</gene>
<dbReference type="AlphaFoldDB" id="A0A0F9PS52"/>
<organism evidence="1">
    <name type="scientific">marine sediment metagenome</name>
    <dbReference type="NCBI Taxonomy" id="412755"/>
    <lineage>
        <taxon>unclassified sequences</taxon>
        <taxon>metagenomes</taxon>
        <taxon>ecological metagenomes</taxon>
    </lineage>
</organism>
<reference evidence="1" key="1">
    <citation type="journal article" date="2015" name="Nature">
        <title>Complex archaea that bridge the gap between prokaryotes and eukaryotes.</title>
        <authorList>
            <person name="Spang A."/>
            <person name="Saw J.H."/>
            <person name="Jorgensen S.L."/>
            <person name="Zaremba-Niedzwiedzka K."/>
            <person name="Martijn J."/>
            <person name="Lind A.E."/>
            <person name="van Eijk R."/>
            <person name="Schleper C."/>
            <person name="Guy L."/>
            <person name="Ettema T.J."/>
        </authorList>
    </citation>
    <scope>NUCLEOTIDE SEQUENCE</scope>
</reference>
<proteinExistence type="predicted"/>
<accession>A0A0F9PS52</accession>
<dbReference type="EMBL" id="LAZR01004983">
    <property type="protein sequence ID" value="KKN03896.1"/>
    <property type="molecule type" value="Genomic_DNA"/>
</dbReference>
<sequence length="32" mass="3997">MLYDNLPEPAYSEQDCEDRTHRVYFHIYDNYV</sequence>
<protein>
    <submittedName>
        <fullName evidence="1">Uncharacterized protein</fullName>
    </submittedName>
</protein>
<name>A0A0F9PS52_9ZZZZ</name>